<feature type="transmembrane region" description="Helical" evidence="6">
    <location>
        <begin position="128"/>
        <end position="150"/>
    </location>
</feature>
<evidence type="ECO:0000256" key="2">
    <source>
        <dbReference type="ARBA" id="ARBA00022692"/>
    </source>
</evidence>
<evidence type="ECO:0000313" key="9">
    <source>
        <dbReference type="Proteomes" id="UP000186471"/>
    </source>
</evidence>
<feature type="transmembrane region" description="Helical" evidence="6">
    <location>
        <begin position="95"/>
        <end position="122"/>
    </location>
</feature>
<dbReference type="GO" id="GO:0140359">
    <property type="term" value="F:ABC-type transporter activity"/>
    <property type="evidence" value="ECO:0007669"/>
    <property type="project" value="InterPro"/>
</dbReference>
<evidence type="ECO:0000256" key="6">
    <source>
        <dbReference type="RuleBase" id="RU361157"/>
    </source>
</evidence>
<evidence type="ECO:0000259" key="7">
    <source>
        <dbReference type="PROSITE" id="PS51012"/>
    </source>
</evidence>
<dbReference type="InterPro" id="IPR052902">
    <property type="entry name" value="ABC-2_transporter"/>
</dbReference>
<protein>
    <recommendedName>
        <fullName evidence="6">Transport permease protein</fullName>
    </recommendedName>
</protein>
<feature type="transmembrane region" description="Helical" evidence="6">
    <location>
        <begin position="51"/>
        <end position="74"/>
    </location>
</feature>
<dbReference type="InterPro" id="IPR000412">
    <property type="entry name" value="ABC_2_transport"/>
</dbReference>
<keyword evidence="5" id="KW-0046">Antibiotic resistance</keyword>
<keyword evidence="3 6" id="KW-1133">Transmembrane helix</keyword>
<dbReference type="AlphaFoldDB" id="A0A1Q8VKT2"/>
<accession>A0A1Q8VKT2</accession>
<dbReference type="RefSeq" id="WP_075410813.1">
    <property type="nucleotide sequence ID" value="NZ_MSKK01000005.1"/>
</dbReference>
<gene>
    <name evidence="8" type="ORF">BKH31_01855</name>
</gene>
<keyword evidence="6" id="KW-0813">Transport</keyword>
<proteinExistence type="inferred from homology"/>
<feature type="transmembrane region" description="Helical" evidence="6">
    <location>
        <begin position="20"/>
        <end position="39"/>
    </location>
</feature>
<dbReference type="GO" id="GO:0043190">
    <property type="term" value="C:ATP-binding cassette (ABC) transporter complex"/>
    <property type="evidence" value="ECO:0007669"/>
    <property type="project" value="InterPro"/>
</dbReference>
<keyword evidence="4 6" id="KW-0472">Membrane</keyword>
<feature type="transmembrane region" description="Helical" evidence="6">
    <location>
        <begin position="157"/>
        <end position="175"/>
    </location>
</feature>
<keyword evidence="2 6" id="KW-0812">Transmembrane</keyword>
<comment type="caution">
    <text evidence="8">The sequence shown here is derived from an EMBL/GenBank/DDBJ whole genome shotgun (WGS) entry which is preliminary data.</text>
</comment>
<dbReference type="PIRSF" id="PIRSF006648">
    <property type="entry name" value="DrrB"/>
    <property type="match status" value="1"/>
</dbReference>
<evidence type="ECO:0000256" key="1">
    <source>
        <dbReference type="ARBA" id="ARBA00004141"/>
    </source>
</evidence>
<evidence type="ECO:0000256" key="3">
    <source>
        <dbReference type="ARBA" id="ARBA00022989"/>
    </source>
</evidence>
<dbReference type="PANTHER" id="PTHR43027:SF2">
    <property type="entry name" value="TRANSPORT PERMEASE PROTEIN"/>
    <property type="match status" value="1"/>
</dbReference>
<dbReference type="Pfam" id="PF01061">
    <property type="entry name" value="ABC2_membrane"/>
    <property type="match status" value="1"/>
</dbReference>
<dbReference type="PANTHER" id="PTHR43027">
    <property type="entry name" value="DOXORUBICIN RESISTANCE ABC TRANSPORTER PERMEASE PROTEIN DRRC-RELATED"/>
    <property type="match status" value="1"/>
</dbReference>
<comment type="similarity">
    <text evidence="6">Belongs to the ABC-2 integral membrane protein family.</text>
</comment>
<dbReference type="PROSITE" id="PS51012">
    <property type="entry name" value="ABC_TM2"/>
    <property type="match status" value="1"/>
</dbReference>
<comment type="subcellular location">
    <subcellularLocation>
        <location evidence="6">Cell membrane</location>
        <topology evidence="6">Multi-pass membrane protein</topology>
    </subcellularLocation>
    <subcellularLocation>
        <location evidence="1">Membrane</location>
        <topology evidence="1">Multi-pass membrane protein</topology>
    </subcellularLocation>
</comment>
<name>A0A1Q8VKT2_9ACTO</name>
<sequence>MLLEQLKIELKIYLRQPLYLLFSVVMPAVSFAMFGSIYGDASYGGLDFFAAYIPGFCVIILFATGVFNVANQVVTEREHGIYKRLSATPVSMVRVMCVVIAKVFLVSVASFILVLLLAYFVFHITLPAPWAFIPAFLGTVLIALAFGFAFGALFNKAVNFSVVGMAIFTPMILLSDATLPLSIMPGYLRAIAQVNPLYRLNLLLRGAWNPEAHLVSGGTLMASIGILLLLLAVTSTAALLRWKSPK</sequence>
<organism evidence="8 9">
    <name type="scientific">Actinomyces oris</name>
    <dbReference type="NCBI Taxonomy" id="544580"/>
    <lineage>
        <taxon>Bacteria</taxon>
        <taxon>Bacillati</taxon>
        <taxon>Actinomycetota</taxon>
        <taxon>Actinomycetes</taxon>
        <taxon>Actinomycetales</taxon>
        <taxon>Actinomycetaceae</taxon>
        <taxon>Actinomyces</taxon>
    </lineage>
</organism>
<evidence type="ECO:0000313" key="8">
    <source>
        <dbReference type="EMBL" id="OLO48683.1"/>
    </source>
</evidence>
<dbReference type="EMBL" id="MSKK01000005">
    <property type="protein sequence ID" value="OLO48683.1"/>
    <property type="molecule type" value="Genomic_DNA"/>
</dbReference>
<reference evidence="8 9" key="1">
    <citation type="submission" date="2016-12" db="EMBL/GenBank/DDBJ databases">
        <title>Genomic comparison of strains in the 'Actinomyces naeslundii' group.</title>
        <authorList>
            <person name="Mughal S.R."/>
            <person name="Do T."/>
            <person name="Gilbert S.C."/>
            <person name="Witherden E.A."/>
            <person name="Didelot X."/>
            <person name="Beighton D."/>
        </authorList>
    </citation>
    <scope>NUCLEOTIDE SEQUENCE [LARGE SCALE GENOMIC DNA]</scope>
    <source>
        <strain evidence="8 9">R21091</strain>
    </source>
</reference>
<evidence type="ECO:0000256" key="5">
    <source>
        <dbReference type="ARBA" id="ARBA00023251"/>
    </source>
</evidence>
<keyword evidence="6" id="KW-1003">Cell membrane</keyword>
<dbReference type="InterPro" id="IPR047817">
    <property type="entry name" value="ABC2_TM_bact-type"/>
</dbReference>
<feature type="transmembrane region" description="Helical" evidence="6">
    <location>
        <begin position="220"/>
        <end position="240"/>
    </location>
</feature>
<evidence type="ECO:0000256" key="4">
    <source>
        <dbReference type="ARBA" id="ARBA00023136"/>
    </source>
</evidence>
<feature type="domain" description="ABC transmembrane type-2" evidence="7">
    <location>
        <begin position="18"/>
        <end position="245"/>
    </location>
</feature>
<dbReference type="InterPro" id="IPR013525">
    <property type="entry name" value="ABC2_TM"/>
</dbReference>
<dbReference type="GO" id="GO:0046677">
    <property type="term" value="P:response to antibiotic"/>
    <property type="evidence" value="ECO:0007669"/>
    <property type="project" value="UniProtKB-KW"/>
</dbReference>
<dbReference type="Proteomes" id="UP000186471">
    <property type="component" value="Unassembled WGS sequence"/>
</dbReference>